<evidence type="ECO:0000256" key="3">
    <source>
        <dbReference type="ARBA" id="ARBA00022448"/>
    </source>
</evidence>
<gene>
    <name evidence="12" type="ORF">D9K81_04570</name>
</gene>
<keyword evidence="3 9" id="KW-0813">Transport</keyword>
<feature type="domain" description="PapC N-terminal" evidence="11">
    <location>
        <begin position="57"/>
        <end position="193"/>
    </location>
</feature>
<keyword evidence="6" id="KW-0732">Signal</keyword>
<evidence type="ECO:0000256" key="6">
    <source>
        <dbReference type="ARBA" id="ARBA00022729"/>
    </source>
</evidence>
<organism evidence="12 13">
    <name type="scientific">Acinetobacter chengduensis</name>
    <dbReference type="NCBI Taxonomy" id="2420890"/>
    <lineage>
        <taxon>Bacteria</taxon>
        <taxon>Pseudomonadati</taxon>
        <taxon>Pseudomonadota</taxon>
        <taxon>Gammaproteobacteria</taxon>
        <taxon>Moraxellales</taxon>
        <taxon>Moraxellaceae</taxon>
        <taxon>Acinetobacter</taxon>
    </lineage>
</organism>
<evidence type="ECO:0000259" key="10">
    <source>
        <dbReference type="Pfam" id="PF13953"/>
    </source>
</evidence>
<dbReference type="Pfam" id="PF13954">
    <property type="entry name" value="PapC_N"/>
    <property type="match status" value="1"/>
</dbReference>
<proteinExistence type="inferred from homology"/>
<evidence type="ECO:0000313" key="12">
    <source>
        <dbReference type="EMBL" id="RLL23036.1"/>
    </source>
</evidence>
<keyword evidence="9" id="KW-1029">Fimbrium biogenesis</keyword>
<dbReference type="PROSITE" id="PS01151">
    <property type="entry name" value="FIMBRIAL_USHER"/>
    <property type="match status" value="1"/>
</dbReference>
<comment type="caution">
    <text evidence="12">The sequence shown here is derived from an EMBL/GenBank/DDBJ whole genome shotgun (WGS) entry which is preliminary data.</text>
</comment>
<keyword evidence="8 9" id="KW-0998">Cell outer membrane</keyword>
<dbReference type="InterPro" id="IPR025949">
    <property type="entry name" value="PapC-like_C"/>
</dbReference>
<evidence type="ECO:0000256" key="9">
    <source>
        <dbReference type="RuleBase" id="RU003884"/>
    </source>
</evidence>
<dbReference type="Proteomes" id="UP000280271">
    <property type="component" value="Unassembled WGS sequence"/>
</dbReference>
<dbReference type="InterPro" id="IPR037224">
    <property type="entry name" value="PapC_N_sf"/>
</dbReference>
<name>A0ABX9TY33_9GAMM</name>
<accession>A0ABX9TY33</accession>
<protein>
    <submittedName>
        <fullName evidence="12">Fimbrial biogenesis outer membrane usher protein</fullName>
    </submittedName>
</protein>
<reference evidence="12 13" key="1">
    <citation type="submission" date="2018-09" db="EMBL/GenBank/DDBJ databases">
        <title>The draft genome of Acinetobacter sp. strains.</title>
        <authorList>
            <person name="Qin J."/>
            <person name="Feng Y."/>
            <person name="Zong Z."/>
        </authorList>
    </citation>
    <scope>NUCLEOTIDE SEQUENCE [LARGE SCALE GENOMIC DNA]</scope>
    <source>
        <strain evidence="12 13">WCHAc060005</strain>
    </source>
</reference>
<dbReference type="InterPro" id="IPR018030">
    <property type="entry name" value="Fimbrial_membr_usher_CS"/>
</dbReference>
<dbReference type="EMBL" id="RCHC01000004">
    <property type="protein sequence ID" value="RLL23036.1"/>
    <property type="molecule type" value="Genomic_DNA"/>
</dbReference>
<evidence type="ECO:0000256" key="8">
    <source>
        <dbReference type="ARBA" id="ARBA00023237"/>
    </source>
</evidence>
<evidence type="ECO:0000259" key="11">
    <source>
        <dbReference type="Pfam" id="PF13954"/>
    </source>
</evidence>
<feature type="domain" description="PapC-like C-terminal" evidence="10">
    <location>
        <begin position="784"/>
        <end position="849"/>
    </location>
</feature>
<evidence type="ECO:0000256" key="4">
    <source>
        <dbReference type="ARBA" id="ARBA00022452"/>
    </source>
</evidence>
<evidence type="ECO:0000256" key="7">
    <source>
        <dbReference type="ARBA" id="ARBA00023136"/>
    </source>
</evidence>
<comment type="similarity">
    <text evidence="2 9">Belongs to the fimbrial export usher family.</text>
</comment>
<evidence type="ECO:0000256" key="5">
    <source>
        <dbReference type="ARBA" id="ARBA00022692"/>
    </source>
</evidence>
<comment type="subcellular location">
    <subcellularLocation>
        <location evidence="1 9">Cell outer membrane</location>
        <topology evidence="1 9">Multi-pass membrane protein</topology>
    </subcellularLocation>
</comment>
<dbReference type="InterPro" id="IPR025885">
    <property type="entry name" value="PapC_N"/>
</dbReference>
<dbReference type="SUPFAM" id="SSF141729">
    <property type="entry name" value="FimD N-terminal domain-like"/>
    <property type="match status" value="1"/>
</dbReference>
<dbReference type="RefSeq" id="WP_120373998.1">
    <property type="nucleotide sequence ID" value="NZ_RCHC01000004.1"/>
</dbReference>
<dbReference type="Gene3D" id="2.60.40.3110">
    <property type="match status" value="1"/>
</dbReference>
<dbReference type="InterPro" id="IPR000015">
    <property type="entry name" value="Fimb_usher"/>
</dbReference>
<sequence>MRSMPCVYSNFLPQLPILLGLVSVVPVLSYANTTTTIPASLQTETQASTQQQDELIFDSAFFRGSKMNQKALQRLSEGSDITPGIYKADIYVNNQFIENASVRFIETDAHQVQPCFRIEQLQNASILTQNAPADRCGTLESLVGAGSSQFDLARLRLDLSIPQSLIKQIPRGYVPPAQLNSGESIGFVNYYANYYHNNFDSLGQSYQKDSAYVSLNGGVNFGNWQFRQQSSLSSNDAHTEWNNIRSYVKRPIASIQSEFSAGQLTSSGRFFSGLSYNGVNLSTDDRMLPDSMRGYAPVVQGTAKTTAKVSIFQNGRELYQTTVAPGPFRISDLYPTSYNGDLNVVVTEADGSRSEFRIPFSAVPESVRQGAFKYNIDIGRTRGIGEDTDFTNITTQYGLNNAITLNNGLRIAEGYQAAMLGTAYTNQLGAFGTEMTYSHAKVPNEGNVQGWMFGANYSKTFQSTDTTVALAGYRFSTEGYRDLSDVIALRDSVHDGSSYQSATYKEQSRATVMLNQSFGDLGMVYVSGSASSYRDDKPDDYQFQLGYGKTFNNGVSLNLSASRQKTAALNYADTAIGKFNKDFKNDNETTFGLSVSIPLQKTKFARDLLLNYNGSSDQNSYQASLQGDIEAVKDLSYSVGVSYDDQSNVNVWNAGLNKRFNYASTALTASKGDQYWQASANIQGALAIHSGGLTFGPYLSETFALIEAKDAHGAHVLNAQGTKINKSGFALVPALTPYRYNTIALNPEGMSAKTELQVGDAKIAPYAGAAVKVNFSTRQGHAMLIQSKLENGIAIPLGAEVMNTENESIGIAGQNGQIYLRATNTTGKVYVSWGDEAEDRCSIDYQIPQDQINEPLVRLNEICKIEN</sequence>
<evidence type="ECO:0000256" key="2">
    <source>
        <dbReference type="ARBA" id="ARBA00008064"/>
    </source>
</evidence>
<dbReference type="Pfam" id="PF00577">
    <property type="entry name" value="Usher"/>
    <property type="match status" value="1"/>
</dbReference>
<dbReference type="InterPro" id="IPR043142">
    <property type="entry name" value="PapC-like_C_sf"/>
</dbReference>
<dbReference type="PANTHER" id="PTHR30451:SF20">
    <property type="entry name" value="FIMBRIAE USHER"/>
    <property type="match status" value="1"/>
</dbReference>
<dbReference type="Gene3D" id="2.60.40.2610">
    <property type="entry name" value="Outer membrane usher protein FimD, plug domain"/>
    <property type="match status" value="1"/>
</dbReference>
<dbReference type="Pfam" id="PF13953">
    <property type="entry name" value="PapC_C"/>
    <property type="match status" value="1"/>
</dbReference>
<keyword evidence="5 9" id="KW-0812">Transmembrane</keyword>
<dbReference type="Gene3D" id="2.60.40.2070">
    <property type="match status" value="1"/>
</dbReference>
<evidence type="ECO:0000256" key="1">
    <source>
        <dbReference type="ARBA" id="ARBA00004571"/>
    </source>
</evidence>
<keyword evidence="13" id="KW-1185">Reference proteome</keyword>
<dbReference type="PANTHER" id="PTHR30451">
    <property type="entry name" value="OUTER MEMBRANE USHER PROTEIN"/>
    <property type="match status" value="1"/>
</dbReference>
<keyword evidence="4" id="KW-1134">Transmembrane beta strand</keyword>
<dbReference type="InterPro" id="IPR042186">
    <property type="entry name" value="FimD_plug_dom"/>
</dbReference>
<evidence type="ECO:0000313" key="13">
    <source>
        <dbReference type="Proteomes" id="UP000280271"/>
    </source>
</evidence>
<dbReference type="Gene3D" id="3.10.20.410">
    <property type="match status" value="1"/>
</dbReference>
<keyword evidence="7 9" id="KW-0472">Membrane</keyword>